<dbReference type="SUPFAM" id="SSF51735">
    <property type="entry name" value="NAD(P)-binding Rossmann-fold domains"/>
    <property type="match status" value="1"/>
</dbReference>
<reference evidence="3" key="1">
    <citation type="submission" date="2014-05" db="EMBL/GenBank/DDBJ databases">
        <authorList>
            <person name="Horn Fabian"/>
        </authorList>
    </citation>
    <scope>NUCLEOTIDE SEQUENCE</scope>
</reference>
<dbReference type="CDD" id="cd11731">
    <property type="entry name" value="Lin1944_like_SDR_c"/>
    <property type="match status" value="1"/>
</dbReference>
<dbReference type="EMBL" id="LK022848">
    <property type="protein sequence ID" value="CDR01605.1"/>
    <property type="molecule type" value="Genomic_DNA"/>
</dbReference>
<name>A0A060ZBK2_9ACTN</name>
<gene>
    <name evidence="4" type="ORF">J2Z30_004413</name>
    <name evidence="3" type="ORF">SIRAN412</name>
</gene>
<dbReference type="RefSeq" id="WP_044566689.1">
    <property type="nucleotide sequence ID" value="NZ_BAABDR010000078.1"/>
</dbReference>
<dbReference type="PANTHER" id="PTHR43477">
    <property type="entry name" value="DIHYDROANTICAPSIN 7-DEHYDROGENASE"/>
    <property type="match status" value="1"/>
</dbReference>
<dbReference type="Pfam" id="PF13561">
    <property type="entry name" value="adh_short_C2"/>
    <property type="match status" value="1"/>
</dbReference>
<evidence type="ECO:0000256" key="2">
    <source>
        <dbReference type="ARBA" id="ARBA00023002"/>
    </source>
</evidence>
<evidence type="ECO:0000313" key="3">
    <source>
        <dbReference type="EMBL" id="CDR01605.1"/>
    </source>
</evidence>
<evidence type="ECO:0000313" key="5">
    <source>
        <dbReference type="Proteomes" id="UP000756710"/>
    </source>
</evidence>
<dbReference type="AlphaFoldDB" id="A0A060ZBK2"/>
<dbReference type="EMBL" id="JAGGLR010000011">
    <property type="protein sequence ID" value="MBP2063392.1"/>
    <property type="molecule type" value="Genomic_DNA"/>
</dbReference>
<comment type="similarity">
    <text evidence="1">Belongs to the short-chain dehydrogenases/reductases (SDR) family.</text>
</comment>
<dbReference type="GO" id="GO:0016491">
    <property type="term" value="F:oxidoreductase activity"/>
    <property type="evidence" value="ECO:0007669"/>
    <property type="project" value="UniProtKB-KW"/>
</dbReference>
<keyword evidence="2" id="KW-0560">Oxidoreductase</keyword>
<dbReference type="Proteomes" id="UP000756710">
    <property type="component" value="Unassembled WGS sequence"/>
</dbReference>
<dbReference type="InterPro" id="IPR051122">
    <property type="entry name" value="SDR_DHRS6-like"/>
</dbReference>
<evidence type="ECO:0000256" key="1">
    <source>
        <dbReference type="ARBA" id="ARBA00006484"/>
    </source>
</evidence>
<dbReference type="NCBIfam" id="NF005754">
    <property type="entry name" value="PRK07578.1"/>
    <property type="match status" value="1"/>
</dbReference>
<sequence>MKILLVGASGVLGSAVSTALIERGHHVVEASRQGKCQVDLRDARSITALYDAVGQVNAVACTAGKTPFAAFGDLALEDYSSGLEDKLLGQIELVRQGVDHVTSGGSFTLVSGVLAARPIATGTVASTVNGGVEAFVTAGAAVVPHGLRLNAVSPTALEESWGGYADFFPGFLPVPAATAALAYVRAIEGVGTGQIHPVGH</sequence>
<dbReference type="InterPro" id="IPR002347">
    <property type="entry name" value="SDR_fam"/>
</dbReference>
<dbReference type="PANTHER" id="PTHR43477:SF1">
    <property type="entry name" value="DIHYDROANTICAPSIN 7-DEHYDROGENASE"/>
    <property type="match status" value="1"/>
</dbReference>
<proteinExistence type="inferred from homology"/>
<dbReference type="InterPro" id="IPR036291">
    <property type="entry name" value="NAD(P)-bd_dom_sf"/>
</dbReference>
<dbReference type="HOGENOM" id="CLU_091006_0_0_11"/>
<organism evidence="3">
    <name type="scientific">Streptomyces iranensis</name>
    <dbReference type="NCBI Taxonomy" id="576784"/>
    <lineage>
        <taxon>Bacteria</taxon>
        <taxon>Bacillati</taxon>
        <taxon>Actinomycetota</taxon>
        <taxon>Actinomycetes</taxon>
        <taxon>Kitasatosporales</taxon>
        <taxon>Streptomycetaceae</taxon>
        <taxon>Streptomyces</taxon>
        <taxon>Streptomyces violaceusniger group</taxon>
    </lineage>
</organism>
<dbReference type="Gene3D" id="3.40.50.720">
    <property type="entry name" value="NAD(P)-binding Rossmann-like Domain"/>
    <property type="match status" value="1"/>
</dbReference>
<protein>
    <submittedName>
        <fullName evidence="4">NAD(P)-dependent dehydrogenase (Short-subunit alcohol dehydrogenase family)</fullName>
    </submittedName>
    <submittedName>
        <fullName evidence="3">dTDP-4-dehydrorhamnose reductase</fullName>
    </submittedName>
</protein>
<keyword evidence="5" id="KW-1185">Reference proteome</keyword>
<evidence type="ECO:0000313" key="4">
    <source>
        <dbReference type="EMBL" id="MBP2063392.1"/>
    </source>
</evidence>
<accession>A0A060ZBK2</accession>
<reference evidence="4 5" key="2">
    <citation type="submission" date="2021-03" db="EMBL/GenBank/DDBJ databases">
        <title>Genomic Encyclopedia of Type Strains, Phase IV (KMG-IV): sequencing the most valuable type-strain genomes for metagenomic binning, comparative biology and taxonomic classification.</title>
        <authorList>
            <person name="Goeker M."/>
        </authorList>
    </citation>
    <scope>NUCLEOTIDE SEQUENCE [LARGE SCALE GENOMIC DNA]</scope>
    <source>
        <strain evidence="4 5">DSM 41954</strain>
    </source>
</reference>